<dbReference type="Pfam" id="PF00705">
    <property type="entry name" value="PCNA_N"/>
    <property type="match status" value="1"/>
</dbReference>
<dbReference type="CDD" id="cd00577">
    <property type="entry name" value="PCNA"/>
    <property type="match status" value="1"/>
</dbReference>
<keyword evidence="2 4" id="KW-0238">DNA-binding</keyword>
<dbReference type="NCBIfam" id="TIGR00590">
    <property type="entry name" value="pcna"/>
    <property type="match status" value="1"/>
</dbReference>
<evidence type="ECO:0000256" key="1">
    <source>
        <dbReference type="ARBA" id="ARBA00010462"/>
    </source>
</evidence>
<dbReference type="PANTHER" id="PTHR11352">
    <property type="entry name" value="PROLIFERATING CELL NUCLEAR ANTIGEN"/>
    <property type="match status" value="1"/>
</dbReference>
<dbReference type="OrthoDB" id="534348at2759"/>
<dbReference type="AlphaFoldDB" id="A0A4P9WTK7"/>
<evidence type="ECO:0000259" key="6">
    <source>
        <dbReference type="Pfam" id="PF02747"/>
    </source>
</evidence>
<dbReference type="Proteomes" id="UP000269721">
    <property type="component" value="Unassembled WGS sequence"/>
</dbReference>
<dbReference type="InterPro" id="IPR046938">
    <property type="entry name" value="DNA_clamp_sf"/>
</dbReference>
<gene>
    <name evidence="7" type="ORF">BDK51DRAFT_23415</name>
</gene>
<sequence>MLKKLIDIIKDKDHLVHGCLTVDEKGICLQSMDATHVALVDIFIKNTLADTYECLSPCQLGIDFDTFHKILECSDMSSSTKCTIKYTANHPDRLKISFTSSDQTSVRKKSKISKFDMKILDIESSNIEIPESVNHSAVQNVEAETVQKIFKDLSVFSDDVLIKRQGQALAFSSHSDSSADATFSFDISDEDDYFGQTVMVEKERLNDTGSINDTSVEAIFSLKYLIWFSKAATLCPYVTLAFDQSQPLLMQFEDPFFCLKFFLAPKCS</sequence>
<dbReference type="Pfam" id="PF02747">
    <property type="entry name" value="PCNA_C"/>
    <property type="match status" value="1"/>
</dbReference>
<dbReference type="GO" id="GO:0006272">
    <property type="term" value="P:leading strand elongation"/>
    <property type="evidence" value="ECO:0007669"/>
    <property type="project" value="TreeGrafter"/>
</dbReference>
<evidence type="ECO:0000259" key="5">
    <source>
        <dbReference type="Pfam" id="PF00705"/>
    </source>
</evidence>
<feature type="domain" description="Proliferating cell nuclear antigen PCNA C-terminal" evidence="6">
    <location>
        <begin position="129"/>
        <end position="266"/>
    </location>
</feature>
<evidence type="ECO:0000256" key="4">
    <source>
        <dbReference type="RuleBase" id="RU003671"/>
    </source>
</evidence>
<dbReference type="EMBL" id="KZ993838">
    <property type="protein sequence ID" value="RKO94690.1"/>
    <property type="molecule type" value="Genomic_DNA"/>
</dbReference>
<dbReference type="InterPro" id="IPR022648">
    <property type="entry name" value="Pr_cel_nuc_antig_N"/>
</dbReference>
<dbReference type="GO" id="GO:0005634">
    <property type="term" value="C:nucleus"/>
    <property type="evidence" value="ECO:0007669"/>
    <property type="project" value="UniProtKB-SubCell"/>
</dbReference>
<keyword evidence="4" id="KW-0235">DNA replication</keyword>
<reference evidence="8" key="1">
    <citation type="journal article" date="2018" name="Nat. Microbiol.">
        <title>Leveraging single-cell genomics to expand the fungal tree of life.</title>
        <authorList>
            <person name="Ahrendt S.R."/>
            <person name="Quandt C.A."/>
            <person name="Ciobanu D."/>
            <person name="Clum A."/>
            <person name="Salamov A."/>
            <person name="Andreopoulos B."/>
            <person name="Cheng J.F."/>
            <person name="Woyke T."/>
            <person name="Pelin A."/>
            <person name="Henrissat B."/>
            <person name="Reynolds N.K."/>
            <person name="Benny G.L."/>
            <person name="Smith M.E."/>
            <person name="James T.Y."/>
            <person name="Grigoriev I.V."/>
        </authorList>
    </citation>
    <scope>NUCLEOTIDE SEQUENCE [LARGE SCALE GENOMIC DNA]</scope>
</reference>
<comment type="similarity">
    <text evidence="1 4">Belongs to the PCNA family.</text>
</comment>
<dbReference type="InterPro" id="IPR022649">
    <property type="entry name" value="Pr_cel_nuc_antig_C"/>
</dbReference>
<comment type="function">
    <text evidence="3">This protein is an auxiliary protein of DNA polymerase delta and is involved in the control of eukaryotic DNA replication by increasing the polymerase's processivity during elongation of the leading strand.</text>
</comment>
<accession>A0A4P9WTK7</accession>
<dbReference type="GO" id="GO:0030337">
    <property type="term" value="F:DNA polymerase processivity factor activity"/>
    <property type="evidence" value="ECO:0007669"/>
    <property type="project" value="InterPro"/>
</dbReference>
<dbReference type="SUPFAM" id="SSF55979">
    <property type="entry name" value="DNA clamp"/>
    <property type="match status" value="2"/>
</dbReference>
<evidence type="ECO:0000256" key="2">
    <source>
        <dbReference type="ARBA" id="ARBA00023125"/>
    </source>
</evidence>
<dbReference type="Gene3D" id="3.70.10.10">
    <property type="match status" value="1"/>
</dbReference>
<dbReference type="PRINTS" id="PR00339">
    <property type="entry name" value="PCNACYCLIN"/>
</dbReference>
<dbReference type="PANTHER" id="PTHR11352:SF0">
    <property type="entry name" value="PROLIFERATING CELL NUCLEAR ANTIGEN"/>
    <property type="match status" value="1"/>
</dbReference>
<dbReference type="GO" id="GO:0006275">
    <property type="term" value="P:regulation of DNA replication"/>
    <property type="evidence" value="ECO:0007669"/>
    <property type="project" value="InterPro"/>
</dbReference>
<organism evidence="7 8">
    <name type="scientific">Blyttiomyces helicus</name>
    <dbReference type="NCBI Taxonomy" id="388810"/>
    <lineage>
        <taxon>Eukaryota</taxon>
        <taxon>Fungi</taxon>
        <taxon>Fungi incertae sedis</taxon>
        <taxon>Chytridiomycota</taxon>
        <taxon>Chytridiomycota incertae sedis</taxon>
        <taxon>Chytridiomycetes</taxon>
        <taxon>Chytridiomycetes incertae sedis</taxon>
        <taxon>Blyttiomyces</taxon>
    </lineage>
</organism>
<comment type="subcellular location">
    <subcellularLocation>
        <location evidence="3">Nucleus</location>
    </subcellularLocation>
</comment>
<keyword evidence="3" id="KW-0539">Nucleus</keyword>
<protein>
    <recommendedName>
        <fullName evidence="3">DNA sliding clamp PCNA</fullName>
    </recommendedName>
</protein>
<feature type="domain" description="Proliferating cell nuclear antigen PCNA N-terminal" evidence="5">
    <location>
        <begin position="1"/>
        <end position="123"/>
    </location>
</feature>
<dbReference type="InterPro" id="IPR000730">
    <property type="entry name" value="Pr_cel_nuc_antig"/>
</dbReference>
<name>A0A4P9WTK7_9FUNG</name>
<evidence type="ECO:0000313" key="8">
    <source>
        <dbReference type="Proteomes" id="UP000269721"/>
    </source>
</evidence>
<keyword evidence="8" id="KW-1185">Reference proteome</keyword>
<evidence type="ECO:0000256" key="3">
    <source>
        <dbReference type="RuleBase" id="RU000641"/>
    </source>
</evidence>
<evidence type="ECO:0000313" key="7">
    <source>
        <dbReference type="EMBL" id="RKO94690.1"/>
    </source>
</evidence>
<proteinExistence type="inferred from homology"/>
<dbReference type="GO" id="GO:0003677">
    <property type="term" value="F:DNA binding"/>
    <property type="evidence" value="ECO:0007669"/>
    <property type="project" value="UniProtKB-KW"/>
</dbReference>